<keyword evidence="2" id="KW-1185">Reference proteome</keyword>
<organism evidence="1 2">
    <name type="scientific">Aspergillus leporis</name>
    <dbReference type="NCBI Taxonomy" id="41062"/>
    <lineage>
        <taxon>Eukaryota</taxon>
        <taxon>Fungi</taxon>
        <taxon>Dikarya</taxon>
        <taxon>Ascomycota</taxon>
        <taxon>Pezizomycotina</taxon>
        <taxon>Eurotiomycetes</taxon>
        <taxon>Eurotiomycetidae</taxon>
        <taxon>Eurotiales</taxon>
        <taxon>Aspergillaceae</taxon>
        <taxon>Aspergillus</taxon>
        <taxon>Aspergillus subgen. Circumdati</taxon>
    </lineage>
</organism>
<evidence type="ECO:0008006" key="3">
    <source>
        <dbReference type="Google" id="ProtNLM"/>
    </source>
</evidence>
<dbReference type="PANTHER" id="PTHR33606:SF3">
    <property type="entry name" value="PROTEIN YCII"/>
    <property type="match status" value="1"/>
</dbReference>
<dbReference type="AlphaFoldDB" id="A0A5N5X8B0"/>
<proteinExistence type="predicted"/>
<sequence length="67" mass="7570">MLNSYPAHGETPSFKGSVMIVVAEDEAQVRELIKKDIYATSGMWDVERVEIIQFMCSVRAGDRPLRP</sequence>
<name>A0A5N5X8B0_9EURO</name>
<reference evidence="1 2" key="1">
    <citation type="submission" date="2019-04" db="EMBL/GenBank/DDBJ databases">
        <title>Friends and foes A comparative genomics study of 23 Aspergillus species from section Flavi.</title>
        <authorList>
            <consortium name="DOE Joint Genome Institute"/>
            <person name="Kjaerbolling I."/>
            <person name="Vesth T."/>
            <person name="Frisvad J.C."/>
            <person name="Nybo J.L."/>
            <person name="Theobald S."/>
            <person name="Kildgaard S."/>
            <person name="Isbrandt T."/>
            <person name="Kuo A."/>
            <person name="Sato A."/>
            <person name="Lyhne E.K."/>
            <person name="Kogle M.E."/>
            <person name="Wiebenga A."/>
            <person name="Kun R.S."/>
            <person name="Lubbers R.J."/>
            <person name="Makela M.R."/>
            <person name="Barry K."/>
            <person name="Chovatia M."/>
            <person name="Clum A."/>
            <person name="Daum C."/>
            <person name="Haridas S."/>
            <person name="He G."/>
            <person name="LaButti K."/>
            <person name="Lipzen A."/>
            <person name="Mondo S."/>
            <person name="Riley R."/>
            <person name="Salamov A."/>
            <person name="Simmons B.A."/>
            <person name="Magnuson J.K."/>
            <person name="Henrissat B."/>
            <person name="Mortensen U.H."/>
            <person name="Larsen T.O."/>
            <person name="Devries R.P."/>
            <person name="Grigoriev I.V."/>
            <person name="Machida M."/>
            <person name="Baker S.E."/>
            <person name="Andersen M.R."/>
        </authorList>
    </citation>
    <scope>NUCLEOTIDE SEQUENCE [LARGE SCALE GENOMIC DNA]</scope>
    <source>
        <strain evidence="1 2">CBS 151.66</strain>
    </source>
</reference>
<dbReference type="EMBL" id="ML732192">
    <property type="protein sequence ID" value="KAB8075550.1"/>
    <property type="molecule type" value="Genomic_DNA"/>
</dbReference>
<protein>
    <recommendedName>
        <fullName evidence="3">YCII-related domain-containing protein</fullName>
    </recommendedName>
</protein>
<dbReference type="Gene3D" id="3.30.70.1060">
    <property type="entry name" value="Dimeric alpha+beta barrel"/>
    <property type="match status" value="1"/>
</dbReference>
<dbReference type="InterPro" id="IPR011008">
    <property type="entry name" value="Dimeric_a/b-barrel"/>
</dbReference>
<dbReference type="InterPro" id="IPR051807">
    <property type="entry name" value="Sec-metab_biosynth-assoc"/>
</dbReference>
<accession>A0A5N5X8B0</accession>
<evidence type="ECO:0000313" key="2">
    <source>
        <dbReference type="Proteomes" id="UP000326565"/>
    </source>
</evidence>
<dbReference type="OrthoDB" id="5519740at2759"/>
<dbReference type="PANTHER" id="PTHR33606">
    <property type="entry name" value="PROTEIN YCII"/>
    <property type="match status" value="1"/>
</dbReference>
<dbReference type="SUPFAM" id="SSF54909">
    <property type="entry name" value="Dimeric alpha+beta barrel"/>
    <property type="match status" value="1"/>
</dbReference>
<gene>
    <name evidence="1" type="ORF">BDV29DRAFT_171647</name>
</gene>
<evidence type="ECO:0000313" key="1">
    <source>
        <dbReference type="EMBL" id="KAB8075550.1"/>
    </source>
</evidence>
<dbReference type="Proteomes" id="UP000326565">
    <property type="component" value="Unassembled WGS sequence"/>
</dbReference>